<comment type="function">
    <text evidence="17">Catalyzes conversion of folates to polyglutamate derivatives allowing concentration of folate compounds in the cell and the intracellular retention of these cofactors, which are important substrates for most of the folate-dependent enzymes that are involved in one-carbon transfer reactions involved in purine, pyrimidine and amino acid synthesis.</text>
</comment>
<protein>
    <recommendedName>
        <fullName evidence="17">Folylpolyglutamate synthase</fullName>
        <ecNumber evidence="17">6.3.2.17</ecNumber>
    </recommendedName>
    <alternativeName>
        <fullName evidence="17">Folylpoly-gamma-glutamate synthetase</fullName>
    </alternativeName>
    <alternativeName>
        <fullName evidence="17">Tetrahydrofolylpolyglutamate synthase</fullName>
    </alternativeName>
</protein>
<gene>
    <name evidence="20" type="ORF">NKR23_g3867</name>
</gene>
<keyword evidence="21" id="KW-1185">Reference proteome</keyword>
<dbReference type="SUPFAM" id="SSF53623">
    <property type="entry name" value="MurD-like peptide ligases, catalytic domain"/>
    <property type="match status" value="1"/>
</dbReference>
<evidence type="ECO:0000256" key="10">
    <source>
        <dbReference type="ARBA" id="ARBA00022741"/>
    </source>
</evidence>
<dbReference type="GO" id="GO:0005759">
    <property type="term" value="C:mitochondrial matrix"/>
    <property type="evidence" value="ECO:0007669"/>
    <property type="project" value="UniProtKB-SubCell"/>
</dbReference>
<evidence type="ECO:0000256" key="19">
    <source>
        <dbReference type="PIRSR" id="PIRSR038895-2"/>
    </source>
</evidence>
<evidence type="ECO:0000256" key="14">
    <source>
        <dbReference type="ARBA" id="ARBA00023128"/>
    </source>
</evidence>
<dbReference type="PIRSF" id="PIRSF038895">
    <property type="entry name" value="FPGS"/>
    <property type="match status" value="1"/>
</dbReference>
<dbReference type="PANTHER" id="PTHR11136:SF5">
    <property type="entry name" value="FOLYLPOLYGLUTAMATE SYNTHASE, MITOCHONDRIAL"/>
    <property type="match status" value="1"/>
</dbReference>
<dbReference type="EMBL" id="JANBVO010000008">
    <property type="protein sequence ID" value="KAJ9150422.1"/>
    <property type="molecule type" value="Genomic_DNA"/>
</dbReference>
<evidence type="ECO:0000256" key="13">
    <source>
        <dbReference type="ARBA" id="ARBA00022842"/>
    </source>
</evidence>
<dbReference type="NCBIfam" id="TIGR01499">
    <property type="entry name" value="folC"/>
    <property type="match status" value="1"/>
</dbReference>
<evidence type="ECO:0000313" key="21">
    <source>
        <dbReference type="Proteomes" id="UP001174694"/>
    </source>
</evidence>
<keyword evidence="13 19" id="KW-0460">Magnesium</keyword>
<evidence type="ECO:0000256" key="9">
    <source>
        <dbReference type="ARBA" id="ARBA00022723"/>
    </source>
</evidence>
<feature type="binding site" evidence="19">
    <location>
        <position position="195"/>
    </location>
    <ligand>
        <name>Mg(2+)</name>
        <dbReference type="ChEBI" id="CHEBI:18420"/>
        <label>1</label>
    </ligand>
</feature>
<comment type="subcellular location">
    <subcellularLocation>
        <location evidence="3">Cytoplasm</location>
    </subcellularLocation>
    <subcellularLocation>
        <location evidence="1">Mitochondrion inner membrane</location>
    </subcellularLocation>
    <subcellularLocation>
        <location evidence="2">Mitochondrion matrix</location>
    </subcellularLocation>
</comment>
<dbReference type="Proteomes" id="UP001174694">
    <property type="component" value="Unassembled WGS sequence"/>
</dbReference>
<evidence type="ECO:0000256" key="11">
    <source>
        <dbReference type="ARBA" id="ARBA00022792"/>
    </source>
</evidence>
<keyword evidence="6" id="KW-0963">Cytoplasm</keyword>
<reference evidence="20" key="1">
    <citation type="submission" date="2022-07" db="EMBL/GenBank/DDBJ databases">
        <title>Fungi with potential for degradation of polypropylene.</title>
        <authorList>
            <person name="Gostincar C."/>
        </authorList>
    </citation>
    <scope>NUCLEOTIDE SEQUENCE</scope>
    <source>
        <strain evidence="20">EXF-13308</strain>
    </source>
</reference>
<feature type="binding site" evidence="18">
    <location>
        <position position="352"/>
    </location>
    <ligand>
        <name>ATP</name>
        <dbReference type="ChEBI" id="CHEBI:30616"/>
    </ligand>
</feature>
<evidence type="ECO:0000256" key="16">
    <source>
        <dbReference type="ARBA" id="ARBA00047493"/>
    </source>
</evidence>
<sequence>MSTLTSSPVPSSHDSLVPTYDNALHLLSRLQSNKFVVDLFASEPASDLNARAIPEVVAWLARAGYKQSDLARLHCVHVAGTKGKGSVCAFLTSILRNYPGDAGRVGTYTSPHLVDVRERIMLDGRPISKELFTRYFFETWNRLSQAAREAGDVVPEDAEGMGVDGPATKPFYFRFLTILAFHVFFSEGVQTAVVECGIGGEYDSTNVLPPEAVTASVVTQLGIDHVAMLGDTVEKIAWNKAGIFKRGRLAFTRLLENQDGVMKILRDRASEKGATLVEIRDSSVEKWGGVRDANLEGPFQKYNMALAAAAARRHLRVMGRVFEGDFGKANYKFHNLPEPFLTGLKDASLRGRCETVVQGNIHWHLDGAHTADSLIQVGRWFASKAKDRDCMRILVFNQQERDSTALLQALLESIQGEANFPDRKVFHSAFCPRNEQAPAGLVEPARNLTVQRSNCEVVRKFCPFTRAAPADSVQTALDLAKSMALAAADKEVKILVTGSFHLVGPVLKELEPGDEP</sequence>
<feature type="binding site" evidence="18">
    <location>
        <position position="366"/>
    </location>
    <ligand>
        <name>ATP</name>
        <dbReference type="ChEBI" id="CHEBI:30616"/>
    </ligand>
</feature>
<dbReference type="GO" id="GO:0005524">
    <property type="term" value="F:ATP binding"/>
    <property type="evidence" value="ECO:0007669"/>
    <property type="project" value="UniProtKB-KW"/>
</dbReference>
<comment type="caution">
    <text evidence="20">The sequence shown here is derived from an EMBL/GenBank/DDBJ whole genome shotgun (WGS) entry which is preliminary data.</text>
</comment>
<dbReference type="EC" id="6.3.2.17" evidence="17"/>
<evidence type="ECO:0000256" key="5">
    <source>
        <dbReference type="ARBA" id="ARBA00008276"/>
    </source>
</evidence>
<proteinExistence type="inferred from homology"/>
<keyword evidence="7 17" id="KW-0554">One-carbon metabolism</keyword>
<accession>A0AA38VT54</accession>
<dbReference type="PANTHER" id="PTHR11136">
    <property type="entry name" value="FOLYLPOLYGLUTAMATE SYNTHASE-RELATED"/>
    <property type="match status" value="1"/>
</dbReference>
<evidence type="ECO:0000256" key="1">
    <source>
        <dbReference type="ARBA" id="ARBA00004273"/>
    </source>
</evidence>
<evidence type="ECO:0000256" key="2">
    <source>
        <dbReference type="ARBA" id="ARBA00004305"/>
    </source>
</evidence>
<keyword evidence="8 17" id="KW-0436">Ligase</keyword>
<evidence type="ECO:0000256" key="15">
    <source>
        <dbReference type="ARBA" id="ARBA00023136"/>
    </source>
</evidence>
<dbReference type="GO" id="GO:0005743">
    <property type="term" value="C:mitochondrial inner membrane"/>
    <property type="evidence" value="ECO:0007669"/>
    <property type="project" value="UniProtKB-SubCell"/>
</dbReference>
<dbReference type="SUPFAM" id="SSF53244">
    <property type="entry name" value="MurD-like peptide ligases, peptide-binding domain"/>
    <property type="match status" value="1"/>
</dbReference>
<organism evidence="20 21">
    <name type="scientific">Pleurostoma richardsiae</name>
    <dbReference type="NCBI Taxonomy" id="41990"/>
    <lineage>
        <taxon>Eukaryota</taxon>
        <taxon>Fungi</taxon>
        <taxon>Dikarya</taxon>
        <taxon>Ascomycota</taxon>
        <taxon>Pezizomycotina</taxon>
        <taxon>Sordariomycetes</taxon>
        <taxon>Sordariomycetidae</taxon>
        <taxon>Calosphaeriales</taxon>
        <taxon>Pleurostomataceae</taxon>
        <taxon>Pleurostoma</taxon>
    </lineage>
</organism>
<evidence type="ECO:0000256" key="7">
    <source>
        <dbReference type="ARBA" id="ARBA00022563"/>
    </source>
</evidence>
<evidence type="ECO:0000256" key="8">
    <source>
        <dbReference type="ARBA" id="ARBA00022598"/>
    </source>
</evidence>
<comment type="cofactor">
    <cofactor evidence="17">
        <name>a monovalent cation</name>
        <dbReference type="ChEBI" id="CHEBI:60242"/>
    </cofactor>
    <text evidence="17">A monovalent cation.</text>
</comment>
<feature type="binding site" evidence="19">
    <location>
        <position position="225"/>
    </location>
    <ligand>
        <name>Mg(2+)</name>
        <dbReference type="ChEBI" id="CHEBI:18420"/>
        <label>1</label>
    </ligand>
</feature>
<dbReference type="InterPro" id="IPR018109">
    <property type="entry name" value="Folylpolyglutamate_synth_CS"/>
</dbReference>
<dbReference type="AlphaFoldDB" id="A0AA38VT54"/>
<evidence type="ECO:0000256" key="18">
    <source>
        <dbReference type="PIRSR" id="PIRSR038895-1"/>
    </source>
</evidence>
<dbReference type="InterPro" id="IPR036565">
    <property type="entry name" value="Mur-like_cat_sf"/>
</dbReference>
<keyword evidence="9 19" id="KW-0479">Metal-binding</keyword>
<comment type="similarity">
    <text evidence="5 17">Belongs to the folylpolyglutamate synthase family.</text>
</comment>
<comment type="catalytic activity">
    <reaction evidence="16 17">
        <text>(6S)-5,6,7,8-tetrahydrofolyl-(gamma-L-Glu)(n) + L-glutamate + ATP = (6S)-5,6,7,8-tetrahydrofolyl-(gamma-L-Glu)(n+1) + ADP + phosphate + H(+)</text>
        <dbReference type="Rhea" id="RHEA:10580"/>
        <dbReference type="Rhea" id="RHEA-COMP:14738"/>
        <dbReference type="Rhea" id="RHEA-COMP:14740"/>
        <dbReference type="ChEBI" id="CHEBI:15378"/>
        <dbReference type="ChEBI" id="CHEBI:29985"/>
        <dbReference type="ChEBI" id="CHEBI:30616"/>
        <dbReference type="ChEBI" id="CHEBI:43474"/>
        <dbReference type="ChEBI" id="CHEBI:141005"/>
        <dbReference type="ChEBI" id="CHEBI:456216"/>
        <dbReference type="EC" id="6.3.2.17"/>
    </reaction>
</comment>
<keyword evidence="15" id="KW-0472">Membrane</keyword>
<dbReference type="InterPro" id="IPR036615">
    <property type="entry name" value="Mur_ligase_C_dom_sf"/>
</dbReference>
<name>A0AA38VT54_9PEZI</name>
<evidence type="ECO:0000256" key="3">
    <source>
        <dbReference type="ARBA" id="ARBA00004496"/>
    </source>
</evidence>
<dbReference type="GO" id="GO:0006730">
    <property type="term" value="P:one-carbon metabolic process"/>
    <property type="evidence" value="ECO:0007669"/>
    <property type="project" value="UniProtKB-KW"/>
</dbReference>
<dbReference type="GO" id="GO:0004326">
    <property type="term" value="F:tetrahydrofolylpolyglutamate synthase activity"/>
    <property type="evidence" value="ECO:0007669"/>
    <property type="project" value="UniProtKB-EC"/>
</dbReference>
<dbReference type="InterPro" id="IPR023600">
    <property type="entry name" value="Folylpolyglutamate_synth_euk"/>
</dbReference>
<comment type="pathway">
    <text evidence="4 17">Cofactor biosynthesis; tetrahydrofolylpolyglutamate biosynthesis.</text>
</comment>
<evidence type="ECO:0000313" key="20">
    <source>
        <dbReference type="EMBL" id="KAJ9150422.1"/>
    </source>
</evidence>
<dbReference type="GO" id="GO:0005829">
    <property type="term" value="C:cytosol"/>
    <property type="evidence" value="ECO:0007669"/>
    <property type="project" value="TreeGrafter"/>
</dbReference>
<keyword evidence="10 18" id="KW-0547">Nucleotide-binding</keyword>
<dbReference type="GO" id="GO:0046872">
    <property type="term" value="F:metal ion binding"/>
    <property type="evidence" value="ECO:0007669"/>
    <property type="project" value="UniProtKB-KW"/>
</dbReference>
<evidence type="ECO:0000256" key="6">
    <source>
        <dbReference type="ARBA" id="ARBA00022490"/>
    </source>
</evidence>
<keyword evidence="14" id="KW-0496">Mitochondrion</keyword>
<dbReference type="Gene3D" id="3.40.1190.10">
    <property type="entry name" value="Mur-like, catalytic domain"/>
    <property type="match status" value="1"/>
</dbReference>
<dbReference type="InterPro" id="IPR001645">
    <property type="entry name" value="Folylpolyglutamate_synth"/>
</dbReference>
<evidence type="ECO:0000256" key="12">
    <source>
        <dbReference type="ARBA" id="ARBA00022840"/>
    </source>
</evidence>
<feature type="binding site" evidence="19">
    <location>
        <position position="110"/>
    </location>
    <ligand>
        <name>Mg(2+)</name>
        <dbReference type="ChEBI" id="CHEBI:18420"/>
        <label>1</label>
    </ligand>
</feature>
<dbReference type="PROSITE" id="PS01012">
    <property type="entry name" value="FOLYLPOLYGLU_SYNT_2"/>
    <property type="match status" value="1"/>
</dbReference>
<evidence type="ECO:0000256" key="17">
    <source>
        <dbReference type="PIRNR" id="PIRNR038895"/>
    </source>
</evidence>
<evidence type="ECO:0000256" key="4">
    <source>
        <dbReference type="ARBA" id="ARBA00005150"/>
    </source>
</evidence>
<keyword evidence="12 18" id="KW-0067">ATP-binding</keyword>
<keyword evidence="11" id="KW-0999">Mitochondrion inner membrane</keyword>
<dbReference type="PROSITE" id="PS01011">
    <property type="entry name" value="FOLYLPOLYGLU_SYNT_1"/>
    <property type="match status" value="1"/>
</dbReference>
<dbReference type="Gene3D" id="3.90.190.20">
    <property type="entry name" value="Mur ligase, C-terminal domain"/>
    <property type="match status" value="1"/>
</dbReference>